<dbReference type="KEGG" id="crq:GCK72_011391"/>
<dbReference type="Proteomes" id="UP000483820">
    <property type="component" value="Chromosome III"/>
</dbReference>
<sequence length="102" mass="11889">MAQVLNVPNFVEKYLDIDARLRLRKTCTAVREIINKKPLHIDCLHYKCCGIFILIFTNEFLYVAYKISKKGLNVENGDRVEKIGAKSDEERIEIIERDGCVW</sequence>
<name>A0A6A5H7N3_CAERE</name>
<dbReference type="EMBL" id="WUAV01000003">
    <property type="protein sequence ID" value="KAF1763125.1"/>
    <property type="molecule type" value="Genomic_DNA"/>
</dbReference>
<reference evidence="1 2" key="1">
    <citation type="submission" date="2019-12" db="EMBL/GenBank/DDBJ databases">
        <title>Chromosome-level assembly of the Caenorhabditis remanei genome.</title>
        <authorList>
            <person name="Teterina A.A."/>
            <person name="Willis J.H."/>
            <person name="Phillips P.C."/>
        </authorList>
    </citation>
    <scope>NUCLEOTIDE SEQUENCE [LARGE SCALE GENOMIC DNA]</scope>
    <source>
        <strain evidence="1 2">PX506</strain>
        <tissue evidence="1">Whole organism</tissue>
    </source>
</reference>
<dbReference type="RefSeq" id="XP_053587991.1">
    <property type="nucleotide sequence ID" value="XM_053728414.1"/>
</dbReference>
<dbReference type="GeneID" id="78775177"/>
<evidence type="ECO:0008006" key="3">
    <source>
        <dbReference type="Google" id="ProtNLM"/>
    </source>
</evidence>
<evidence type="ECO:0000313" key="1">
    <source>
        <dbReference type="EMBL" id="KAF1763125.1"/>
    </source>
</evidence>
<comment type="caution">
    <text evidence="1">The sequence shown here is derived from an EMBL/GenBank/DDBJ whole genome shotgun (WGS) entry which is preliminary data.</text>
</comment>
<proteinExistence type="predicted"/>
<accession>A0A6A5H7N3</accession>
<gene>
    <name evidence="1" type="ORF">GCK72_011391</name>
</gene>
<dbReference type="AlphaFoldDB" id="A0A6A5H7N3"/>
<dbReference type="CTD" id="78775177"/>
<protein>
    <recommendedName>
        <fullName evidence="3">F-box domain-containing protein</fullName>
    </recommendedName>
</protein>
<organism evidence="1 2">
    <name type="scientific">Caenorhabditis remanei</name>
    <name type="common">Caenorhabditis vulgaris</name>
    <dbReference type="NCBI Taxonomy" id="31234"/>
    <lineage>
        <taxon>Eukaryota</taxon>
        <taxon>Metazoa</taxon>
        <taxon>Ecdysozoa</taxon>
        <taxon>Nematoda</taxon>
        <taxon>Chromadorea</taxon>
        <taxon>Rhabditida</taxon>
        <taxon>Rhabditina</taxon>
        <taxon>Rhabditomorpha</taxon>
        <taxon>Rhabditoidea</taxon>
        <taxon>Rhabditidae</taxon>
        <taxon>Peloderinae</taxon>
        <taxon>Caenorhabditis</taxon>
    </lineage>
</organism>
<evidence type="ECO:0000313" key="2">
    <source>
        <dbReference type="Proteomes" id="UP000483820"/>
    </source>
</evidence>